<dbReference type="SUPFAM" id="SSF51430">
    <property type="entry name" value="NAD(P)-linked oxidoreductase"/>
    <property type="match status" value="1"/>
</dbReference>
<keyword evidence="9" id="KW-1185">Reference proteome</keyword>
<dbReference type="AlphaFoldDB" id="A0A4R6BTN1"/>
<name>A0A4R6BTN1_9STAP</name>
<dbReference type="PRINTS" id="PR00069">
    <property type="entry name" value="ALDKETRDTASE"/>
</dbReference>
<dbReference type="PANTHER" id="PTHR43827">
    <property type="entry name" value="2,5-DIKETO-D-GLUCONIC ACID REDUCTASE"/>
    <property type="match status" value="1"/>
</dbReference>
<feature type="domain" description="NADP-dependent oxidoreductase" evidence="7">
    <location>
        <begin position="17"/>
        <end position="265"/>
    </location>
</feature>
<comment type="caution">
    <text evidence="8">The sequence shown here is derived from an EMBL/GenBank/DDBJ whole genome shotgun (WGS) entry which is preliminary data.</text>
</comment>
<dbReference type="PIRSF" id="PIRSF000097">
    <property type="entry name" value="AKR"/>
    <property type="match status" value="1"/>
</dbReference>
<dbReference type="InterPro" id="IPR018170">
    <property type="entry name" value="Aldo/ket_reductase_CS"/>
</dbReference>
<dbReference type="EMBL" id="SCWB01000014">
    <property type="protein sequence ID" value="TDM07508.1"/>
    <property type="molecule type" value="Genomic_DNA"/>
</dbReference>
<organism evidence="8 9">
    <name type="scientific">Macrococcus lamae</name>
    <dbReference type="NCBI Taxonomy" id="198484"/>
    <lineage>
        <taxon>Bacteria</taxon>
        <taxon>Bacillati</taxon>
        <taxon>Bacillota</taxon>
        <taxon>Bacilli</taxon>
        <taxon>Bacillales</taxon>
        <taxon>Staphylococcaceae</taxon>
        <taxon>Macrococcus</taxon>
    </lineage>
</organism>
<sequence length="279" mass="31878">MELTVTLHNGNIMPKVGLGVFRVEEGQEAVNAVKHAIVSDYQSIDTAMIYKNEESVGEGIRQGLEEAGIDRSELFITSKIWLDDFGFDTALQAYEASLERLGLEYLDLYLIHWPGQDTEKFIETWKALEQLYNEGKVRNIGVSNFNIEHMETLLAQASVKPVINQVEFHPYLDQKELRNYLAEKQIVMESWSPLLNGDILTNEVINNIAEKHGKSPAQVIIRWNIENDVVVIPKSVTPNRIEENLNVFDFQLSQEDLYEIEQLNEDRRIGPDPADFTGK</sequence>
<evidence type="ECO:0000256" key="6">
    <source>
        <dbReference type="PIRSR" id="PIRSR000097-3"/>
    </source>
</evidence>
<proteinExistence type="inferred from homology"/>
<dbReference type="Pfam" id="PF00248">
    <property type="entry name" value="Aldo_ket_red"/>
    <property type="match status" value="1"/>
</dbReference>
<protein>
    <submittedName>
        <fullName evidence="8">Aldo/keto reductase</fullName>
    </submittedName>
</protein>
<comment type="similarity">
    <text evidence="1">Belongs to the aldo/keto reductase family.</text>
</comment>
<feature type="active site" description="Proton donor" evidence="4">
    <location>
        <position position="50"/>
    </location>
</feature>
<evidence type="ECO:0000256" key="4">
    <source>
        <dbReference type="PIRSR" id="PIRSR000097-1"/>
    </source>
</evidence>
<evidence type="ECO:0000256" key="2">
    <source>
        <dbReference type="ARBA" id="ARBA00022857"/>
    </source>
</evidence>
<feature type="binding site" evidence="5">
    <location>
        <position position="112"/>
    </location>
    <ligand>
        <name>substrate</name>
    </ligand>
</feature>
<dbReference type="PROSITE" id="PS00063">
    <property type="entry name" value="ALDOKETO_REDUCTASE_3"/>
    <property type="match status" value="1"/>
</dbReference>
<dbReference type="OrthoDB" id="9804790at2"/>
<keyword evidence="3" id="KW-0560">Oxidoreductase</keyword>
<dbReference type="GO" id="GO:0016616">
    <property type="term" value="F:oxidoreductase activity, acting on the CH-OH group of donors, NAD or NADP as acceptor"/>
    <property type="evidence" value="ECO:0007669"/>
    <property type="project" value="UniProtKB-ARBA"/>
</dbReference>
<dbReference type="Proteomes" id="UP000294802">
    <property type="component" value="Unassembled WGS sequence"/>
</dbReference>
<evidence type="ECO:0000256" key="1">
    <source>
        <dbReference type="ARBA" id="ARBA00007905"/>
    </source>
</evidence>
<evidence type="ECO:0000313" key="8">
    <source>
        <dbReference type="EMBL" id="TDM07508.1"/>
    </source>
</evidence>
<reference evidence="8 9" key="1">
    <citation type="submission" date="2019-01" db="EMBL/GenBank/DDBJ databases">
        <title>Draft genome sequences of the type strains of six Macrococcus species.</title>
        <authorList>
            <person name="Mazhar S."/>
            <person name="Altermann E."/>
            <person name="Hill C."/>
            <person name="Mcauliffe O."/>
        </authorList>
    </citation>
    <scope>NUCLEOTIDE SEQUENCE [LARGE SCALE GENOMIC DNA]</scope>
    <source>
        <strain evidence="8 9">CCM4815</strain>
    </source>
</reference>
<evidence type="ECO:0000259" key="7">
    <source>
        <dbReference type="Pfam" id="PF00248"/>
    </source>
</evidence>
<dbReference type="InterPro" id="IPR036812">
    <property type="entry name" value="NAD(P)_OxRdtase_dom_sf"/>
</dbReference>
<dbReference type="PROSITE" id="PS00062">
    <property type="entry name" value="ALDOKETO_REDUCTASE_2"/>
    <property type="match status" value="1"/>
</dbReference>
<evidence type="ECO:0000256" key="3">
    <source>
        <dbReference type="ARBA" id="ARBA00023002"/>
    </source>
</evidence>
<gene>
    <name evidence="8" type="ORF">ERX29_08725</name>
</gene>
<evidence type="ECO:0000256" key="5">
    <source>
        <dbReference type="PIRSR" id="PIRSR000097-2"/>
    </source>
</evidence>
<dbReference type="Gene3D" id="3.20.20.100">
    <property type="entry name" value="NADP-dependent oxidoreductase domain"/>
    <property type="match status" value="1"/>
</dbReference>
<dbReference type="FunFam" id="3.20.20.100:FF:000015">
    <property type="entry name" value="Oxidoreductase, aldo/keto reductase family"/>
    <property type="match status" value="1"/>
</dbReference>
<feature type="site" description="Lowers pKa of active site Tyr" evidence="6">
    <location>
        <position position="79"/>
    </location>
</feature>
<accession>A0A4R6BTN1</accession>
<dbReference type="PANTHER" id="PTHR43827:SF3">
    <property type="entry name" value="NADP-DEPENDENT OXIDOREDUCTASE DOMAIN-CONTAINING PROTEIN"/>
    <property type="match status" value="1"/>
</dbReference>
<dbReference type="InterPro" id="IPR023210">
    <property type="entry name" value="NADP_OxRdtase_dom"/>
</dbReference>
<dbReference type="RefSeq" id="WP_133444299.1">
    <property type="nucleotide sequence ID" value="NZ_SCWB01000014.1"/>
</dbReference>
<evidence type="ECO:0000313" key="9">
    <source>
        <dbReference type="Proteomes" id="UP000294802"/>
    </source>
</evidence>
<dbReference type="InterPro" id="IPR020471">
    <property type="entry name" value="AKR"/>
</dbReference>
<keyword evidence="2" id="KW-0521">NADP</keyword>